<dbReference type="InterPro" id="IPR044929">
    <property type="entry name" value="DNA/RNA_non-sp_Endonuclease_sf"/>
</dbReference>
<dbReference type="Pfam" id="PF01223">
    <property type="entry name" value="Endonuclease_NS"/>
    <property type="match status" value="1"/>
</dbReference>
<dbReference type="SUPFAM" id="SSF54060">
    <property type="entry name" value="His-Me finger endonucleases"/>
    <property type="match status" value="1"/>
</dbReference>
<dbReference type="InterPro" id="IPR044925">
    <property type="entry name" value="His-Me_finger_sf"/>
</dbReference>
<dbReference type="GO" id="GO:0003676">
    <property type="term" value="F:nucleic acid binding"/>
    <property type="evidence" value="ECO:0007669"/>
    <property type="project" value="InterPro"/>
</dbReference>
<dbReference type="EMBL" id="AMEP01000142">
    <property type="protein sequence ID" value="EKX97328.1"/>
    <property type="molecule type" value="Genomic_DNA"/>
</dbReference>
<proteinExistence type="predicted"/>
<feature type="domain" description="ENPP1-3/EXOG-like endonuclease/phosphodiesterase" evidence="4">
    <location>
        <begin position="71"/>
        <end position="275"/>
    </location>
</feature>
<keyword evidence="6" id="KW-0378">Hydrolase</keyword>
<feature type="domain" description="DNA/RNA non-specific endonuclease/pyrophosphatase/phosphodiesterase" evidence="5">
    <location>
        <begin position="70"/>
        <end position="275"/>
    </location>
</feature>
<dbReference type="GO" id="GO:0004519">
    <property type="term" value="F:endonuclease activity"/>
    <property type="evidence" value="ECO:0007669"/>
    <property type="project" value="UniProtKB-KW"/>
</dbReference>
<keyword evidence="6" id="KW-0540">Nuclease</keyword>
<gene>
    <name evidence="6" type="ORF">HMPREF9151_02249</name>
</gene>
<dbReference type="PANTHER" id="PTHR13966">
    <property type="entry name" value="ENDONUCLEASE RELATED"/>
    <property type="match status" value="1"/>
</dbReference>
<feature type="active site" description="Proton acceptor" evidence="1">
    <location>
        <position position="137"/>
    </location>
</feature>
<dbReference type="Gene3D" id="3.40.570.10">
    <property type="entry name" value="Extracellular Endonuclease, subunit A"/>
    <property type="match status" value="1"/>
</dbReference>
<evidence type="ECO:0000256" key="1">
    <source>
        <dbReference type="PIRSR" id="PIRSR640255-1"/>
    </source>
</evidence>
<feature type="chain" id="PRO_5003954108" evidence="3">
    <location>
        <begin position="23"/>
        <end position="293"/>
    </location>
</feature>
<dbReference type="STRING" id="1127699.HMPREF9151_02249"/>
<evidence type="ECO:0000256" key="2">
    <source>
        <dbReference type="PIRSR" id="PIRSR640255-2"/>
    </source>
</evidence>
<comment type="caution">
    <text evidence="6">The sequence shown here is derived from an EMBL/GenBank/DDBJ whole genome shotgun (WGS) entry which is preliminary data.</text>
</comment>
<dbReference type="HOGENOM" id="CLU_055174_2_1_10"/>
<dbReference type="SMART" id="SM00892">
    <property type="entry name" value="Endonuclease_NS"/>
    <property type="match status" value="1"/>
</dbReference>
<keyword evidence="7" id="KW-1185">Reference proteome</keyword>
<dbReference type="InterPro" id="IPR020821">
    <property type="entry name" value="ENPP1-3/EXOG-like_nuc-like"/>
</dbReference>
<dbReference type="PATRIC" id="fig|1127699.3.peg.2055"/>
<dbReference type="InterPro" id="IPR001604">
    <property type="entry name" value="Endo_G_ENPP1-like_dom"/>
</dbReference>
<dbReference type="AlphaFoldDB" id="L1N1H2"/>
<evidence type="ECO:0000313" key="7">
    <source>
        <dbReference type="Proteomes" id="UP000010433"/>
    </source>
</evidence>
<dbReference type="GO" id="GO:0046872">
    <property type="term" value="F:metal ion binding"/>
    <property type="evidence" value="ECO:0007669"/>
    <property type="project" value="UniProtKB-KW"/>
</dbReference>
<feature type="signal peptide" evidence="3">
    <location>
        <begin position="1"/>
        <end position="22"/>
    </location>
</feature>
<sequence>MIFNTNKLIGLLVIAATLTACSSDDETGVKQSADNANANDVSVKTEYGRMEFPRLKGNGNRVLIHYSDDGQLNYAVEWNEAKKSQRWSCYQLYKKNAGGNATRYDAYNNGYPQDPLLPTFLRFAFDPFNGSNYDHGHICPSADRRYSANANYQTFFLTNMQPQYHEFNAGVWLNMENAVRDIARRNNYKFCDTLYICKGGTIDRPTDYTTIRQNLLVPKYFFMAIMRVKDGQYNAMGFWVSHEKNKDTKLAKYAVTIKELEEKTGIDFFCNLPDNREQVIESAAVNANFWGLK</sequence>
<dbReference type="PROSITE" id="PS51257">
    <property type="entry name" value="PROKAR_LIPOPROTEIN"/>
    <property type="match status" value="1"/>
</dbReference>
<dbReference type="Proteomes" id="UP000010433">
    <property type="component" value="Unassembled WGS sequence"/>
</dbReference>
<protein>
    <submittedName>
        <fullName evidence="6">DNA/RNA non-specific endonuclease</fullName>
    </submittedName>
</protein>
<evidence type="ECO:0000259" key="5">
    <source>
        <dbReference type="SMART" id="SM00892"/>
    </source>
</evidence>
<dbReference type="PANTHER" id="PTHR13966:SF5">
    <property type="entry name" value="ENDONUCLEASE G, MITOCHONDRIAL"/>
    <property type="match status" value="1"/>
</dbReference>
<evidence type="ECO:0000259" key="4">
    <source>
        <dbReference type="SMART" id="SM00477"/>
    </source>
</evidence>
<keyword evidence="6" id="KW-0255">Endonuclease</keyword>
<evidence type="ECO:0000313" key="6">
    <source>
        <dbReference type="EMBL" id="EKX97328.1"/>
    </source>
</evidence>
<organism evidence="6 7">
    <name type="scientific">Hoylesella saccharolytica F0055</name>
    <dbReference type="NCBI Taxonomy" id="1127699"/>
    <lineage>
        <taxon>Bacteria</taxon>
        <taxon>Pseudomonadati</taxon>
        <taxon>Bacteroidota</taxon>
        <taxon>Bacteroidia</taxon>
        <taxon>Bacteroidales</taxon>
        <taxon>Prevotellaceae</taxon>
        <taxon>Hoylesella</taxon>
    </lineage>
</organism>
<accession>L1N1H2</accession>
<keyword evidence="3" id="KW-0732">Signal</keyword>
<dbReference type="GO" id="GO:0016787">
    <property type="term" value="F:hydrolase activity"/>
    <property type="evidence" value="ECO:0007669"/>
    <property type="project" value="InterPro"/>
</dbReference>
<dbReference type="OrthoDB" id="9811262at2"/>
<name>L1N1H2_9BACT</name>
<evidence type="ECO:0000256" key="3">
    <source>
        <dbReference type="SAM" id="SignalP"/>
    </source>
</evidence>
<reference evidence="6 7" key="1">
    <citation type="submission" date="2012-05" db="EMBL/GenBank/DDBJ databases">
        <authorList>
            <person name="Weinstock G."/>
            <person name="Sodergren E."/>
            <person name="Lobos E.A."/>
            <person name="Fulton L."/>
            <person name="Fulton R."/>
            <person name="Courtney L."/>
            <person name="Fronick C."/>
            <person name="O'Laughlin M."/>
            <person name="Godfrey J."/>
            <person name="Wilson R.M."/>
            <person name="Miner T."/>
            <person name="Farmer C."/>
            <person name="Delehaunty K."/>
            <person name="Cordes M."/>
            <person name="Minx P."/>
            <person name="Tomlinson C."/>
            <person name="Chen J."/>
            <person name="Wollam A."/>
            <person name="Pepin K.H."/>
            <person name="Bhonagiri V."/>
            <person name="Zhang X."/>
            <person name="Suruliraj S."/>
            <person name="Warren W."/>
            <person name="Mitreva M."/>
            <person name="Mardis E.R."/>
            <person name="Wilson R.K."/>
        </authorList>
    </citation>
    <scope>NUCLEOTIDE SEQUENCE [LARGE SCALE GENOMIC DNA]</scope>
    <source>
        <strain evidence="6 7">F0055</strain>
    </source>
</reference>
<dbReference type="SMART" id="SM00477">
    <property type="entry name" value="NUC"/>
    <property type="match status" value="1"/>
</dbReference>
<dbReference type="InterPro" id="IPR040255">
    <property type="entry name" value="Non-specific_endonuclease"/>
</dbReference>
<keyword evidence="2" id="KW-0479">Metal-binding</keyword>
<dbReference type="RefSeq" id="WP_009161107.1">
    <property type="nucleotide sequence ID" value="NZ_KB290960.1"/>
</dbReference>
<feature type="binding site" evidence="2">
    <location>
        <position position="168"/>
    </location>
    <ligand>
        <name>Mg(2+)</name>
        <dbReference type="ChEBI" id="CHEBI:18420"/>
        <note>catalytic</note>
    </ligand>
</feature>